<comment type="caution">
    <text evidence="2">The sequence shown here is derived from an EMBL/GenBank/DDBJ whole genome shotgun (WGS) entry which is preliminary data.</text>
</comment>
<evidence type="ECO:0000313" key="3">
    <source>
        <dbReference type="Proteomes" id="UP000516437"/>
    </source>
</evidence>
<organism evidence="2 3">
    <name type="scientific">Morella rubra</name>
    <name type="common">Chinese bayberry</name>
    <dbReference type="NCBI Taxonomy" id="262757"/>
    <lineage>
        <taxon>Eukaryota</taxon>
        <taxon>Viridiplantae</taxon>
        <taxon>Streptophyta</taxon>
        <taxon>Embryophyta</taxon>
        <taxon>Tracheophyta</taxon>
        <taxon>Spermatophyta</taxon>
        <taxon>Magnoliopsida</taxon>
        <taxon>eudicotyledons</taxon>
        <taxon>Gunneridae</taxon>
        <taxon>Pentapetalae</taxon>
        <taxon>rosids</taxon>
        <taxon>fabids</taxon>
        <taxon>Fagales</taxon>
        <taxon>Myricaceae</taxon>
        <taxon>Morella</taxon>
    </lineage>
</organism>
<accession>A0A6A1VW76</accession>
<dbReference type="Proteomes" id="UP000516437">
    <property type="component" value="Chromosome 4"/>
</dbReference>
<feature type="region of interest" description="Disordered" evidence="1">
    <location>
        <begin position="1"/>
        <end position="103"/>
    </location>
</feature>
<protein>
    <submittedName>
        <fullName evidence="2">Uncharacterized protein</fullName>
    </submittedName>
</protein>
<gene>
    <name evidence="2" type="ORF">CJ030_MR4G010911</name>
</gene>
<keyword evidence="3" id="KW-1185">Reference proteome</keyword>
<sequence>MGKKRVVRSPDSVTSPTIHRVMQRLQRPTPSPPTIQLPPPLPTQSPVRHSHAKRGRTFAYASTKSIPTSEDLWSNSFDDHTYPVRLSDTDSDSDGGDDSEGCCRRKSWYGWEEFMKKGHGSSSDPFSN</sequence>
<evidence type="ECO:0000256" key="1">
    <source>
        <dbReference type="SAM" id="MobiDB-lite"/>
    </source>
</evidence>
<feature type="compositionally biased region" description="Polar residues" evidence="1">
    <location>
        <begin position="60"/>
        <end position="76"/>
    </location>
</feature>
<evidence type="ECO:0000313" key="2">
    <source>
        <dbReference type="EMBL" id="KAB1215798.1"/>
    </source>
</evidence>
<reference evidence="2 3" key="1">
    <citation type="journal article" date="2019" name="Plant Biotechnol. J.">
        <title>The red bayberry genome and genetic basis of sex determination.</title>
        <authorList>
            <person name="Jia H.M."/>
            <person name="Jia H.J."/>
            <person name="Cai Q.L."/>
            <person name="Wang Y."/>
            <person name="Zhao H.B."/>
            <person name="Yang W.F."/>
            <person name="Wang G.Y."/>
            <person name="Li Y.H."/>
            <person name="Zhan D.L."/>
            <person name="Shen Y.T."/>
            <person name="Niu Q.F."/>
            <person name="Chang L."/>
            <person name="Qiu J."/>
            <person name="Zhao L."/>
            <person name="Xie H.B."/>
            <person name="Fu W.Y."/>
            <person name="Jin J."/>
            <person name="Li X.W."/>
            <person name="Jiao Y."/>
            <person name="Zhou C.C."/>
            <person name="Tu T."/>
            <person name="Chai C.Y."/>
            <person name="Gao J.L."/>
            <person name="Fan L.J."/>
            <person name="van de Weg E."/>
            <person name="Wang J.Y."/>
            <person name="Gao Z.S."/>
        </authorList>
    </citation>
    <scope>NUCLEOTIDE SEQUENCE [LARGE SCALE GENOMIC DNA]</scope>
    <source>
        <tissue evidence="2">Leaves</tissue>
    </source>
</reference>
<proteinExistence type="predicted"/>
<feature type="compositionally biased region" description="Pro residues" evidence="1">
    <location>
        <begin position="29"/>
        <end position="43"/>
    </location>
</feature>
<feature type="compositionally biased region" description="Acidic residues" evidence="1">
    <location>
        <begin position="89"/>
        <end position="100"/>
    </location>
</feature>
<name>A0A6A1VW76_9ROSI</name>
<dbReference type="AlphaFoldDB" id="A0A6A1VW76"/>
<dbReference type="EMBL" id="RXIC02000022">
    <property type="protein sequence ID" value="KAB1215798.1"/>
    <property type="molecule type" value="Genomic_DNA"/>
</dbReference>